<accession>A0A151IA18</accession>
<dbReference type="AlphaFoldDB" id="A0A151IA18"/>
<evidence type="ECO:0000313" key="2">
    <source>
        <dbReference type="Proteomes" id="UP000078542"/>
    </source>
</evidence>
<keyword evidence="2" id="KW-1185">Reference proteome</keyword>
<proteinExistence type="predicted"/>
<gene>
    <name evidence="1" type="ORF">ALC62_13323</name>
</gene>
<protein>
    <submittedName>
        <fullName evidence="1">Uncharacterized protein</fullName>
    </submittedName>
</protein>
<sequence length="83" mass="9500">MYTYSRKSVEVVMINCKSMLDRNPSRNPAIKKLFRDGCAKDFCGCRKCLSSFFYNETVMSIYGIVEAQRCCIACKKITCKCAE</sequence>
<reference evidence="1 2" key="1">
    <citation type="submission" date="2016-03" db="EMBL/GenBank/DDBJ databases">
        <title>Cyphomyrmex costatus WGS genome.</title>
        <authorList>
            <person name="Nygaard S."/>
            <person name="Hu H."/>
            <person name="Boomsma J."/>
            <person name="Zhang G."/>
        </authorList>
    </citation>
    <scope>NUCLEOTIDE SEQUENCE [LARGE SCALE GENOMIC DNA]</scope>
    <source>
        <strain evidence="1">MS0001</strain>
        <tissue evidence="1">Whole body</tissue>
    </source>
</reference>
<dbReference type="EMBL" id="KQ978246">
    <property type="protein sequence ID" value="KYM96025.1"/>
    <property type="molecule type" value="Genomic_DNA"/>
</dbReference>
<dbReference type="Proteomes" id="UP000078542">
    <property type="component" value="Unassembled WGS sequence"/>
</dbReference>
<evidence type="ECO:0000313" key="1">
    <source>
        <dbReference type="EMBL" id="KYM96025.1"/>
    </source>
</evidence>
<organism evidence="1 2">
    <name type="scientific">Cyphomyrmex costatus</name>
    <dbReference type="NCBI Taxonomy" id="456900"/>
    <lineage>
        <taxon>Eukaryota</taxon>
        <taxon>Metazoa</taxon>
        <taxon>Ecdysozoa</taxon>
        <taxon>Arthropoda</taxon>
        <taxon>Hexapoda</taxon>
        <taxon>Insecta</taxon>
        <taxon>Pterygota</taxon>
        <taxon>Neoptera</taxon>
        <taxon>Endopterygota</taxon>
        <taxon>Hymenoptera</taxon>
        <taxon>Apocrita</taxon>
        <taxon>Aculeata</taxon>
        <taxon>Formicoidea</taxon>
        <taxon>Formicidae</taxon>
        <taxon>Myrmicinae</taxon>
        <taxon>Cyphomyrmex</taxon>
    </lineage>
</organism>
<name>A0A151IA18_9HYME</name>